<reference evidence="4" key="2">
    <citation type="submission" date="2025-08" db="UniProtKB">
        <authorList>
            <consortium name="Ensembl"/>
        </authorList>
    </citation>
    <scope>IDENTIFICATION</scope>
</reference>
<evidence type="ECO:0000256" key="1">
    <source>
        <dbReference type="ARBA" id="ARBA00023157"/>
    </source>
</evidence>
<dbReference type="SMART" id="SM01039">
    <property type="entry name" value="BRICHOS"/>
    <property type="match status" value="1"/>
</dbReference>
<proteinExistence type="predicted"/>
<dbReference type="STRING" id="38772.ENSGAGP00000000450"/>
<keyword evidence="1" id="KW-1015">Disulfide bond</keyword>
<protein>
    <recommendedName>
        <fullName evidence="3">BRICHOS domain-containing protein</fullName>
    </recommendedName>
</protein>
<dbReference type="AlphaFoldDB" id="A0A452GFY5"/>
<dbReference type="Ensembl" id="ENSGAGT00000000505.1">
    <property type="protein sequence ID" value="ENSGAGP00000000450.1"/>
    <property type="gene ID" value="ENSGAGG00000000383.1"/>
</dbReference>
<evidence type="ECO:0000313" key="5">
    <source>
        <dbReference type="Proteomes" id="UP000291020"/>
    </source>
</evidence>
<dbReference type="Proteomes" id="UP000291020">
    <property type="component" value="Unassembled WGS sequence"/>
</dbReference>
<sequence length="227" mass="25988">MEAERSSAGNATSAERRPLAKPKTPSRILWVILSVILFFIIFSISVVVIFSFTHRTTKPVLQIVRLMFQNHQGSQMNQSAFVDKSKNTVTYHVTSPSNHTTVVLFDSKNGYVCYKPADQNACYLRKMDDWDLENVQISFNLSEHRVNQLLLQNNQTKYYREFLGILPGRQANARSLGEAIQTLCEQTSIYWVRKGDGPGKKRLIYLCIDICFPSNVCLSVCFYYLPD</sequence>
<dbReference type="InterPro" id="IPR007084">
    <property type="entry name" value="BRICHOS_dom"/>
</dbReference>
<keyword evidence="2" id="KW-0472">Membrane</keyword>
<dbReference type="PANTHER" id="PTHR16483">
    <property type="entry name" value="GASTROKINE 1"/>
    <property type="match status" value="1"/>
</dbReference>
<keyword evidence="2" id="KW-0812">Transmembrane</keyword>
<feature type="transmembrane region" description="Helical" evidence="2">
    <location>
        <begin position="203"/>
        <end position="225"/>
    </location>
</feature>
<evidence type="ECO:0000313" key="4">
    <source>
        <dbReference type="Ensembl" id="ENSGAGP00000000450.1"/>
    </source>
</evidence>
<name>A0A452GFY5_9SAUR</name>
<organism evidence="4 5">
    <name type="scientific">Gopherus agassizii</name>
    <name type="common">Agassiz's desert tortoise</name>
    <dbReference type="NCBI Taxonomy" id="38772"/>
    <lineage>
        <taxon>Eukaryota</taxon>
        <taxon>Metazoa</taxon>
        <taxon>Chordata</taxon>
        <taxon>Craniata</taxon>
        <taxon>Vertebrata</taxon>
        <taxon>Euteleostomi</taxon>
        <taxon>Archelosauria</taxon>
        <taxon>Testudinata</taxon>
        <taxon>Testudines</taxon>
        <taxon>Cryptodira</taxon>
        <taxon>Durocryptodira</taxon>
        <taxon>Testudinoidea</taxon>
        <taxon>Testudinidae</taxon>
        <taxon>Gopherus</taxon>
    </lineage>
</organism>
<evidence type="ECO:0000259" key="3">
    <source>
        <dbReference type="PROSITE" id="PS50869"/>
    </source>
</evidence>
<feature type="transmembrane region" description="Helical" evidence="2">
    <location>
        <begin position="28"/>
        <end position="52"/>
    </location>
</feature>
<keyword evidence="5" id="KW-1185">Reference proteome</keyword>
<evidence type="ECO:0000256" key="2">
    <source>
        <dbReference type="SAM" id="Phobius"/>
    </source>
</evidence>
<accession>A0A452GFY5</accession>
<dbReference type="InterPro" id="IPR051772">
    <property type="entry name" value="Gastrokine"/>
</dbReference>
<dbReference type="Gene3D" id="3.30.390.150">
    <property type="match status" value="1"/>
</dbReference>
<reference evidence="5" key="1">
    <citation type="journal article" date="2017" name="PLoS ONE">
        <title>The Agassiz's desert tortoise genome provides a resource for the conservation of a threatened species.</title>
        <authorList>
            <person name="Tollis M."/>
            <person name="DeNardo D.F."/>
            <person name="Cornelius J.A."/>
            <person name="Dolby G.A."/>
            <person name="Edwards T."/>
            <person name="Henen B.T."/>
            <person name="Karl A.E."/>
            <person name="Murphy R.W."/>
            <person name="Kusumi K."/>
        </authorList>
    </citation>
    <scope>NUCLEOTIDE SEQUENCE [LARGE SCALE GENOMIC DNA]</scope>
</reference>
<keyword evidence="2" id="KW-1133">Transmembrane helix</keyword>
<reference evidence="4" key="3">
    <citation type="submission" date="2025-09" db="UniProtKB">
        <authorList>
            <consortium name="Ensembl"/>
        </authorList>
    </citation>
    <scope>IDENTIFICATION</scope>
</reference>
<feature type="domain" description="BRICHOS" evidence="3">
    <location>
        <begin position="95"/>
        <end position="192"/>
    </location>
</feature>
<dbReference type="PROSITE" id="PS50869">
    <property type="entry name" value="BRICHOS"/>
    <property type="match status" value="1"/>
</dbReference>
<dbReference type="Pfam" id="PF04089">
    <property type="entry name" value="BRICHOS"/>
    <property type="match status" value="1"/>
</dbReference>